<dbReference type="InterPro" id="IPR017441">
    <property type="entry name" value="Protein_kinase_ATP_BS"/>
</dbReference>
<evidence type="ECO:0000256" key="4">
    <source>
        <dbReference type="ARBA" id="ARBA00022679"/>
    </source>
</evidence>
<evidence type="ECO:0000313" key="13">
    <source>
        <dbReference type="Proteomes" id="UP000282674"/>
    </source>
</evidence>
<dbReference type="GO" id="GO:0005524">
    <property type="term" value="F:ATP binding"/>
    <property type="evidence" value="ECO:0007669"/>
    <property type="project" value="UniProtKB-UniRule"/>
</dbReference>
<dbReference type="InterPro" id="IPR001245">
    <property type="entry name" value="Ser-Thr/Tyr_kinase_cat_dom"/>
</dbReference>
<comment type="similarity">
    <text evidence="3">Belongs to the protein kinase superfamily. NEK Ser/Thr protein kinase family. NIMA subfamily.</text>
</comment>
<dbReference type="SMART" id="SM00220">
    <property type="entry name" value="S_TKc"/>
    <property type="match status" value="1"/>
</dbReference>
<dbReference type="PROSITE" id="PS50011">
    <property type="entry name" value="PROTEIN_KINASE_DOM"/>
    <property type="match status" value="2"/>
</dbReference>
<evidence type="ECO:0000256" key="6">
    <source>
        <dbReference type="ARBA" id="ARBA00022777"/>
    </source>
</evidence>
<comment type="subcellular location">
    <subcellularLocation>
        <location evidence="1">Cytoplasm</location>
        <location evidence="1">Cytoskeleton</location>
        <location evidence="1">Microtubule organizing center</location>
        <location evidence="1">Centrosome</location>
    </subcellularLocation>
    <subcellularLocation>
        <location evidence="2">Cytoplasm</location>
        <location evidence="2">Cytoskeleton</location>
        <location evidence="2">Spindle pole</location>
    </subcellularLocation>
</comment>
<keyword evidence="8" id="KW-0963">Cytoplasm</keyword>
<gene>
    <name evidence="12" type="primary">pglW</name>
    <name evidence="12" type="ORF">EBO15_03460</name>
</gene>
<protein>
    <submittedName>
        <fullName evidence="12">BREX system serine/threonine kinase PglW</fullName>
    </submittedName>
</protein>
<dbReference type="InterPro" id="IPR049832">
    <property type="entry name" value="BREX_PglW"/>
</dbReference>
<evidence type="ECO:0000256" key="9">
    <source>
        <dbReference type="PROSITE-ProRule" id="PRU10141"/>
    </source>
</evidence>
<dbReference type="EMBL" id="RFFG01000004">
    <property type="protein sequence ID" value="RMI47255.1"/>
    <property type="molecule type" value="Genomic_DNA"/>
</dbReference>
<dbReference type="InterPro" id="IPR011009">
    <property type="entry name" value="Kinase-like_dom_sf"/>
</dbReference>
<dbReference type="Pfam" id="PF08378">
    <property type="entry name" value="NERD"/>
    <property type="match status" value="1"/>
</dbReference>
<dbReference type="Proteomes" id="UP000282674">
    <property type="component" value="Unassembled WGS sequence"/>
</dbReference>
<dbReference type="InterPro" id="IPR000719">
    <property type="entry name" value="Prot_kinase_dom"/>
</dbReference>
<sequence length="1477" mass="160570">MADVSGPVPRPPRPQRRWFQELPSEYPWEQEGLDFVKNLMPRTEPYRAWATFSFTARSGRVNECDLFIATPGGLYLVELKGHRGEVSNNGGWWTFRYGTARPKSIRNPLHLTDQKSKELKSQLQWAVHQVLPGSSLRIPRIEPAVFLSDIGLVSRLDEVQDRNVYGRDDVSHGLSKIWADLLGRPPQTEARRVGSLLSQHLPRLMEAIGITHSLAHLDFGDGWRLDSDVLDSGPTWEDRLAARTGLVHEAGRVRVYLVGKQATQDTYVSVERAARREYEVLQGINHRGIAQAQLIRDHRGAPAILFRHDPADQPLETYLDQYASELTPETRLDLVRQLAEAVRYAHHRSLYHRALAARSVYVSSADDGSRPVLRIIDWQAAARDFDTSTTIGNSPQTDAHLQDTAQVYLAPEFENSYADPVELDVFGMGAVAYLILTGEQPAPDRPALIDRVSSRGAGGLHPYAVADGLDQLVYRATAGEPALRLASADEFLDLLDEAEEDNAVPAGEPGDQDWEAVDPLIAQPGQAVDGDVEGPWRMERQLGTGGTARAILVTRPVEDEDGEEVVQRRVLKIALDESRADRLQIEADALAKAGGGAVVKLYDGPRQVAGRTVLDLEFAGDRTLARVLTEEGRLTYHQLERFSEDLFRALDQLAAEGLRHRDLKPENFGVLLRADRTWALKLLDFSHAGVSDSDITAGTRGYVDPFVGQLSRPFFDDHAEWYAAAVTLHEMASSERPVWGDGKTDPRTAADDLPRIAEDVFEPALREGLTAYFRKALHRDTSQRFESLAQMTSAWRAIFQQADQTAPVGAPAGAPITASGENTDPILDREALQAARDAAAEVATLDTPLEAAGLSPRGVSVARRFGATTIGQLLRVPPYLIFRARGAGAIARKELNLRHRQWTAKYGTPEPTGDAGDKTVAGSSPTGPATPSPATEDRDRLRVDELAALLVPSSTRKSSSKNEVLRLLLGLPAPDGTLPDLGWPTQGEVAKRHSLTQATVSRHHKAATADWAAASWLDPVRAEIVERLGALGGVATAGELAAALRVRHGAASGLAPETVAAMALAVVRAAVEAEMYVGVGQSEEDEPRLARLRQRGKVLVALESLPGTDDPTPSELADYADKLGGEAASLAEAEPLPGRAEVLRALRAVTPPEGMAALADARLIALAAAIAPGVLMSPGMQLYRRDLPLAKALRLAQAGAGVRHPDGITLDRLMSKVQAAFPDLDAYASSPTYITMEAALQDAGFPLVYGREQKRFLPPAPAPALTSSITATSKPLGRGVATPEQVHQDAVAAKLDSAHRQGGFLALTVHYKRLPGLAEALADRYPVVLVDVAEVFLTEFRKLADEQGVDWSQVLRADERMTEQGKVPGGLRSFVTRVMDNTRDALLTRETGVLLLHNAGLLARYFDVGGRQLLADLQKAARRPGDAPHGLWLLCPSESPRALPNLDGRTVEAIGGDAEWVVLDRESVERLHGPRAA</sequence>
<dbReference type="PROSITE" id="PS00107">
    <property type="entry name" value="PROTEIN_KINASE_ATP"/>
    <property type="match status" value="1"/>
</dbReference>
<dbReference type="NCBIfam" id="NF033442">
    <property type="entry name" value="BREX_PglW"/>
    <property type="match status" value="1"/>
</dbReference>
<evidence type="ECO:0000256" key="7">
    <source>
        <dbReference type="ARBA" id="ARBA00022840"/>
    </source>
</evidence>
<evidence type="ECO:0000256" key="2">
    <source>
        <dbReference type="ARBA" id="ARBA00004647"/>
    </source>
</evidence>
<dbReference type="PANTHER" id="PTHR43289">
    <property type="entry name" value="MITOGEN-ACTIVATED PROTEIN KINASE KINASE KINASE 20-RELATED"/>
    <property type="match status" value="1"/>
</dbReference>
<keyword evidence="5 9" id="KW-0547">Nucleotide-binding</keyword>
<keyword evidence="6 12" id="KW-0418">Kinase</keyword>
<dbReference type="RefSeq" id="WP_122192821.1">
    <property type="nucleotide sequence ID" value="NZ_JBHSKC010000008.1"/>
</dbReference>
<evidence type="ECO:0000313" key="12">
    <source>
        <dbReference type="EMBL" id="RMI47255.1"/>
    </source>
</evidence>
<keyword evidence="4" id="KW-0808">Transferase</keyword>
<proteinExistence type="inferred from homology"/>
<name>A0A3M2MF53_9ACTN</name>
<feature type="region of interest" description="Disordered" evidence="10">
    <location>
        <begin position="904"/>
        <end position="939"/>
    </location>
</feature>
<dbReference type="GO" id="GO:0005813">
    <property type="term" value="C:centrosome"/>
    <property type="evidence" value="ECO:0007669"/>
    <property type="project" value="UniProtKB-SubCell"/>
</dbReference>
<accession>A0A3M2MF53</accession>
<evidence type="ECO:0000259" key="11">
    <source>
        <dbReference type="PROSITE" id="PS50011"/>
    </source>
</evidence>
<dbReference type="Gene3D" id="1.10.510.10">
    <property type="entry name" value="Transferase(Phosphotransferase) domain 1"/>
    <property type="match status" value="2"/>
</dbReference>
<evidence type="ECO:0000256" key="3">
    <source>
        <dbReference type="ARBA" id="ARBA00010886"/>
    </source>
</evidence>
<keyword evidence="8" id="KW-0206">Cytoskeleton</keyword>
<evidence type="ECO:0000256" key="1">
    <source>
        <dbReference type="ARBA" id="ARBA00004300"/>
    </source>
</evidence>
<feature type="domain" description="Protein kinase" evidence="11">
    <location>
        <begin position="536"/>
        <end position="796"/>
    </location>
</feature>
<evidence type="ECO:0000256" key="8">
    <source>
        <dbReference type="ARBA" id="ARBA00023212"/>
    </source>
</evidence>
<dbReference type="OrthoDB" id="3404503at2"/>
<feature type="domain" description="Protein kinase" evidence="11">
    <location>
        <begin position="208"/>
        <end position="495"/>
    </location>
</feature>
<evidence type="ECO:0000256" key="10">
    <source>
        <dbReference type="SAM" id="MobiDB-lite"/>
    </source>
</evidence>
<dbReference type="PANTHER" id="PTHR43289:SF34">
    <property type="entry name" value="SERINE_THREONINE-PROTEIN KINASE YBDM-RELATED"/>
    <property type="match status" value="1"/>
</dbReference>
<reference evidence="12 13" key="1">
    <citation type="submission" date="2018-10" db="EMBL/GenBank/DDBJ databases">
        <title>Isolation from soil.</title>
        <authorList>
            <person name="Hu J."/>
        </authorList>
    </citation>
    <scope>NUCLEOTIDE SEQUENCE [LARGE SCALE GENOMIC DNA]</scope>
    <source>
        <strain evidence="12 13">NEAU-Ht49</strain>
    </source>
</reference>
<feature type="compositionally biased region" description="Low complexity" evidence="10">
    <location>
        <begin position="921"/>
        <end position="934"/>
    </location>
</feature>
<evidence type="ECO:0000256" key="5">
    <source>
        <dbReference type="ARBA" id="ARBA00022741"/>
    </source>
</evidence>
<organism evidence="12 13">
    <name type="scientific">Actinomadura harenae</name>
    <dbReference type="NCBI Taxonomy" id="2483351"/>
    <lineage>
        <taxon>Bacteria</taxon>
        <taxon>Bacillati</taxon>
        <taxon>Actinomycetota</taxon>
        <taxon>Actinomycetes</taxon>
        <taxon>Streptosporangiales</taxon>
        <taxon>Thermomonosporaceae</taxon>
        <taxon>Actinomadura</taxon>
    </lineage>
</organism>
<keyword evidence="7 9" id="KW-0067">ATP-binding</keyword>
<keyword evidence="13" id="KW-1185">Reference proteome</keyword>
<dbReference type="Pfam" id="PF07714">
    <property type="entry name" value="PK_Tyr_Ser-Thr"/>
    <property type="match status" value="1"/>
</dbReference>
<comment type="caution">
    <text evidence="12">The sequence shown here is derived from an EMBL/GenBank/DDBJ whole genome shotgun (WGS) entry which is preliminary data.</text>
</comment>
<dbReference type="GO" id="GO:0004674">
    <property type="term" value="F:protein serine/threonine kinase activity"/>
    <property type="evidence" value="ECO:0007669"/>
    <property type="project" value="TreeGrafter"/>
</dbReference>
<feature type="binding site" evidence="9">
    <location>
        <position position="572"/>
    </location>
    <ligand>
        <name>ATP</name>
        <dbReference type="ChEBI" id="CHEBI:30616"/>
    </ligand>
</feature>
<dbReference type="GO" id="GO:0000922">
    <property type="term" value="C:spindle pole"/>
    <property type="evidence" value="ECO:0007669"/>
    <property type="project" value="UniProtKB-SubCell"/>
</dbReference>
<dbReference type="Pfam" id="PF00069">
    <property type="entry name" value="Pkinase"/>
    <property type="match status" value="1"/>
</dbReference>
<dbReference type="InterPro" id="IPR011528">
    <property type="entry name" value="NERD"/>
</dbReference>
<dbReference type="SUPFAM" id="SSF56112">
    <property type="entry name" value="Protein kinase-like (PK-like)"/>
    <property type="match status" value="2"/>
</dbReference>